<evidence type="ECO:0000313" key="2">
    <source>
        <dbReference type="Proteomes" id="UP000676336"/>
    </source>
</evidence>
<dbReference type="AlphaFoldDB" id="A0A8S3AFX4"/>
<protein>
    <submittedName>
        <fullName evidence="1">Uncharacterized protein</fullName>
    </submittedName>
</protein>
<accession>A0A8S3AFX4</accession>
<dbReference type="EMBL" id="CAJOBI010132296">
    <property type="protein sequence ID" value="CAF4730324.1"/>
    <property type="molecule type" value="Genomic_DNA"/>
</dbReference>
<gene>
    <name evidence="1" type="ORF">SMN809_LOCUS44237</name>
</gene>
<comment type="caution">
    <text evidence="1">The sequence shown here is derived from an EMBL/GenBank/DDBJ whole genome shotgun (WGS) entry which is preliminary data.</text>
</comment>
<proteinExistence type="predicted"/>
<feature type="non-terminal residue" evidence="1">
    <location>
        <position position="1"/>
    </location>
</feature>
<evidence type="ECO:0000313" key="1">
    <source>
        <dbReference type="EMBL" id="CAF4730324.1"/>
    </source>
</evidence>
<organism evidence="1 2">
    <name type="scientific">Rotaria magnacalcarata</name>
    <dbReference type="NCBI Taxonomy" id="392030"/>
    <lineage>
        <taxon>Eukaryota</taxon>
        <taxon>Metazoa</taxon>
        <taxon>Spiralia</taxon>
        <taxon>Gnathifera</taxon>
        <taxon>Rotifera</taxon>
        <taxon>Eurotatoria</taxon>
        <taxon>Bdelloidea</taxon>
        <taxon>Philodinida</taxon>
        <taxon>Philodinidae</taxon>
        <taxon>Rotaria</taxon>
    </lineage>
</organism>
<sequence>FEGVPTDVEPMLNKEFVPNVEPTFELADNGKKFDELLVVVVTPDDVLLCIVVEAGKTLMAAVPN</sequence>
<dbReference type="Proteomes" id="UP000676336">
    <property type="component" value="Unassembled WGS sequence"/>
</dbReference>
<name>A0A8S3AFX4_9BILA</name>
<reference evidence="1" key="1">
    <citation type="submission" date="2021-02" db="EMBL/GenBank/DDBJ databases">
        <authorList>
            <person name="Nowell W R."/>
        </authorList>
    </citation>
    <scope>NUCLEOTIDE SEQUENCE</scope>
</reference>